<evidence type="ECO:0000313" key="1">
    <source>
        <dbReference type="EMBL" id="EAQ79052.1"/>
    </source>
</evidence>
<dbReference type="InterPro" id="IPR018644">
    <property type="entry name" value="DUF2071"/>
</dbReference>
<dbReference type="OrthoDB" id="5707016at2"/>
<name>A3ZWS8_9BACT</name>
<protein>
    <recommendedName>
        <fullName evidence="3">DUF2071 domain-containing protein</fullName>
    </recommendedName>
</protein>
<dbReference type="eggNOG" id="COG3361">
    <property type="taxonomic scope" value="Bacteria"/>
</dbReference>
<dbReference type="STRING" id="314230.DSM3645_13850"/>
<dbReference type="Proteomes" id="UP000004358">
    <property type="component" value="Unassembled WGS sequence"/>
</dbReference>
<proteinExistence type="predicted"/>
<dbReference type="RefSeq" id="WP_002650668.1">
    <property type="nucleotide sequence ID" value="NZ_CH672376.1"/>
</dbReference>
<reference evidence="1 2" key="1">
    <citation type="submission" date="2006-02" db="EMBL/GenBank/DDBJ databases">
        <authorList>
            <person name="Amann R."/>
            <person name="Ferriera S."/>
            <person name="Johnson J."/>
            <person name="Kravitz S."/>
            <person name="Halpern A."/>
            <person name="Remington K."/>
            <person name="Beeson K."/>
            <person name="Tran B."/>
            <person name="Rogers Y.-H."/>
            <person name="Friedman R."/>
            <person name="Venter J.C."/>
        </authorList>
    </citation>
    <scope>NUCLEOTIDE SEQUENCE [LARGE SCALE GENOMIC DNA]</scope>
    <source>
        <strain evidence="1 2">DSM 3645</strain>
    </source>
</reference>
<organism evidence="1 2">
    <name type="scientific">Blastopirellula marina DSM 3645</name>
    <dbReference type="NCBI Taxonomy" id="314230"/>
    <lineage>
        <taxon>Bacteria</taxon>
        <taxon>Pseudomonadati</taxon>
        <taxon>Planctomycetota</taxon>
        <taxon>Planctomycetia</taxon>
        <taxon>Pirellulales</taxon>
        <taxon>Pirellulaceae</taxon>
        <taxon>Blastopirellula</taxon>
    </lineage>
</organism>
<evidence type="ECO:0000313" key="2">
    <source>
        <dbReference type="Proteomes" id="UP000004358"/>
    </source>
</evidence>
<comment type="caution">
    <text evidence="1">The sequence shown here is derived from an EMBL/GenBank/DDBJ whole genome shotgun (WGS) entry which is preliminary data.</text>
</comment>
<sequence length="276" mass="31503">MSTTENRLTNSTITQQAPLALADFLYDRPQPRGIDALCTLEHFSIITYAVPIERFAGLIHPRFALDAIVVDGQPCGLLSVVPFTDKVFTSAVYPFPRFTMGQTNYRIYVVDTETGEKCVWFLGTTVDTWSIFVPRNIWNMPWHRGRICFDCEYDETAQRYARYQMSTKSDWAPASVELTSPSSAALDFPGFPDLDTALVTLTHPLIGFYDRRDGRLGRYQVWHKQLEVRPGRLAAASFGLLSRMKLVDETEQQAPYNVLIERQNEFTVYLPPRVVD</sequence>
<dbReference type="Pfam" id="PF09844">
    <property type="entry name" value="DUF2071"/>
    <property type="match status" value="1"/>
</dbReference>
<accession>A3ZWS8</accession>
<dbReference type="AlphaFoldDB" id="A3ZWS8"/>
<gene>
    <name evidence="1" type="ORF">DSM3645_13850</name>
</gene>
<dbReference type="HOGENOM" id="CLU_1044385_0_0_0"/>
<dbReference type="EMBL" id="AANZ01000016">
    <property type="protein sequence ID" value="EAQ79052.1"/>
    <property type="molecule type" value="Genomic_DNA"/>
</dbReference>
<evidence type="ECO:0008006" key="3">
    <source>
        <dbReference type="Google" id="ProtNLM"/>
    </source>
</evidence>